<reference evidence="3 4" key="1">
    <citation type="submission" date="2018-06" db="EMBL/GenBank/DDBJ databases">
        <title>Genomic Encyclopedia of Type Strains, Phase III (KMG-III): the genomes of soil and plant-associated and newly described type strains.</title>
        <authorList>
            <person name="Whitman W."/>
        </authorList>
    </citation>
    <scope>NUCLEOTIDE SEQUENCE [LARGE SCALE GENOMIC DNA]</scope>
    <source>
        <strain evidence="3 4">CECT 7646</strain>
    </source>
</reference>
<dbReference type="EMBL" id="QJTC01000013">
    <property type="protein sequence ID" value="PYE76394.1"/>
    <property type="molecule type" value="Genomic_DNA"/>
</dbReference>
<organism evidence="3 4">
    <name type="scientific">Xylophilus ampelinus</name>
    <dbReference type="NCBI Taxonomy" id="54067"/>
    <lineage>
        <taxon>Bacteria</taxon>
        <taxon>Pseudomonadati</taxon>
        <taxon>Pseudomonadota</taxon>
        <taxon>Betaproteobacteria</taxon>
        <taxon>Burkholderiales</taxon>
        <taxon>Xylophilus</taxon>
    </lineage>
</organism>
<proteinExistence type="predicted"/>
<keyword evidence="4" id="KW-1185">Reference proteome</keyword>
<gene>
    <name evidence="3" type="ORF">DFQ15_11382</name>
</gene>
<name>A0A318SKH4_9BURK</name>
<dbReference type="AlphaFoldDB" id="A0A318SKH4"/>
<sequence length="63" mass="6827">MPLPVNAATNTPEPDNSHDPRAHIAAEHEKDAVEQVVHLMPIVLPIVGGVLMFLLAFIAIYMA</sequence>
<keyword evidence="2" id="KW-0472">Membrane</keyword>
<accession>A0A318SKH4</accession>
<evidence type="ECO:0000256" key="1">
    <source>
        <dbReference type="SAM" id="MobiDB-lite"/>
    </source>
</evidence>
<keyword evidence="2" id="KW-0812">Transmembrane</keyword>
<evidence type="ECO:0000256" key="2">
    <source>
        <dbReference type="SAM" id="Phobius"/>
    </source>
</evidence>
<evidence type="ECO:0000313" key="4">
    <source>
        <dbReference type="Proteomes" id="UP000247540"/>
    </source>
</evidence>
<feature type="region of interest" description="Disordered" evidence="1">
    <location>
        <begin position="1"/>
        <end position="21"/>
    </location>
</feature>
<protein>
    <submittedName>
        <fullName evidence="3">Uncharacterized protein</fullName>
    </submittedName>
</protein>
<comment type="caution">
    <text evidence="3">The sequence shown here is derived from an EMBL/GenBank/DDBJ whole genome shotgun (WGS) entry which is preliminary data.</text>
</comment>
<dbReference type="Proteomes" id="UP000247540">
    <property type="component" value="Unassembled WGS sequence"/>
</dbReference>
<dbReference type="RefSeq" id="WP_055835787.1">
    <property type="nucleotide sequence ID" value="NZ_JAMOFZ010000013.1"/>
</dbReference>
<feature type="transmembrane region" description="Helical" evidence="2">
    <location>
        <begin position="42"/>
        <end position="62"/>
    </location>
</feature>
<evidence type="ECO:0000313" key="3">
    <source>
        <dbReference type="EMBL" id="PYE76394.1"/>
    </source>
</evidence>
<dbReference type="OrthoDB" id="8909894at2"/>
<keyword evidence="2" id="KW-1133">Transmembrane helix</keyword>